<dbReference type="Proteomes" id="UP000018144">
    <property type="component" value="Unassembled WGS sequence"/>
</dbReference>
<evidence type="ECO:0000313" key="2">
    <source>
        <dbReference type="Proteomes" id="UP000018144"/>
    </source>
</evidence>
<sequence length="49" mass="5480">MKVSGNSEDHINTCANPHAVLRSPELFIVTHRRMKGVFEGISSKSIAWK</sequence>
<reference evidence="1 2" key="1">
    <citation type="journal article" date="2013" name="PLoS Genet.">
        <title>The genome and development-dependent transcriptomes of Pyronema confluens: a window into fungal evolution.</title>
        <authorList>
            <person name="Traeger S."/>
            <person name="Altegoer F."/>
            <person name="Freitag M."/>
            <person name="Gabaldon T."/>
            <person name="Kempken F."/>
            <person name="Kumar A."/>
            <person name="Marcet-Houben M."/>
            <person name="Poggeler S."/>
            <person name="Stajich J.E."/>
            <person name="Nowrousian M."/>
        </authorList>
    </citation>
    <scope>NUCLEOTIDE SEQUENCE [LARGE SCALE GENOMIC DNA]</scope>
    <source>
        <strain evidence="2">CBS 100304</strain>
        <tissue evidence="1">Vegetative mycelium</tissue>
    </source>
</reference>
<protein>
    <submittedName>
        <fullName evidence="1">Uncharacterized protein</fullName>
    </submittedName>
</protein>
<organism evidence="1 2">
    <name type="scientific">Pyronema omphalodes (strain CBS 100304)</name>
    <name type="common">Pyronema confluens</name>
    <dbReference type="NCBI Taxonomy" id="1076935"/>
    <lineage>
        <taxon>Eukaryota</taxon>
        <taxon>Fungi</taxon>
        <taxon>Dikarya</taxon>
        <taxon>Ascomycota</taxon>
        <taxon>Pezizomycotina</taxon>
        <taxon>Pezizomycetes</taxon>
        <taxon>Pezizales</taxon>
        <taxon>Pyronemataceae</taxon>
        <taxon>Pyronema</taxon>
    </lineage>
</organism>
<accession>U4L370</accession>
<keyword evidence="2" id="KW-1185">Reference proteome</keyword>
<dbReference type="AlphaFoldDB" id="U4L370"/>
<name>U4L370_PYROM</name>
<proteinExistence type="predicted"/>
<evidence type="ECO:0000313" key="1">
    <source>
        <dbReference type="EMBL" id="CCX04490.1"/>
    </source>
</evidence>
<gene>
    <name evidence="1" type="ORF">PCON_02460</name>
</gene>
<dbReference type="EMBL" id="HF935206">
    <property type="protein sequence ID" value="CCX04490.1"/>
    <property type="molecule type" value="Genomic_DNA"/>
</dbReference>